<evidence type="ECO:0000313" key="4">
    <source>
        <dbReference type="Proteomes" id="UP001160499"/>
    </source>
</evidence>
<comment type="caution">
    <text evidence="3">The sequence shown here is derived from an EMBL/GenBank/DDBJ whole genome shotgun (WGS) entry which is preliminary data.</text>
</comment>
<dbReference type="InterPro" id="IPR047736">
    <property type="entry name" value="RdlA/B-like"/>
</dbReference>
<organism evidence="3 4">
    <name type="scientific">Streptomyces pseudovenezuelae</name>
    <dbReference type="NCBI Taxonomy" id="67350"/>
    <lineage>
        <taxon>Bacteria</taxon>
        <taxon>Bacillati</taxon>
        <taxon>Actinomycetota</taxon>
        <taxon>Actinomycetes</taxon>
        <taxon>Kitasatosporales</taxon>
        <taxon>Streptomycetaceae</taxon>
        <taxon>Streptomyces</taxon>
        <taxon>Streptomyces aurantiacus group</taxon>
    </lineage>
</organism>
<keyword evidence="4" id="KW-1185">Reference proteome</keyword>
<evidence type="ECO:0000256" key="1">
    <source>
        <dbReference type="SAM" id="MobiDB-lite"/>
    </source>
</evidence>
<protein>
    <recommendedName>
        <fullName evidence="5">RdlA protein</fullName>
    </recommendedName>
</protein>
<evidence type="ECO:0000313" key="3">
    <source>
        <dbReference type="EMBL" id="MDH6215828.1"/>
    </source>
</evidence>
<gene>
    <name evidence="3" type="ORF">M2283_003132</name>
</gene>
<feature type="region of interest" description="Disordered" evidence="1">
    <location>
        <begin position="107"/>
        <end position="138"/>
    </location>
</feature>
<feature type="chain" id="PRO_5045093680" description="RdlA protein" evidence="2">
    <location>
        <begin position="29"/>
        <end position="138"/>
    </location>
</feature>
<evidence type="ECO:0000256" key="2">
    <source>
        <dbReference type="SAM" id="SignalP"/>
    </source>
</evidence>
<dbReference type="EMBL" id="JARXVH010000004">
    <property type="protein sequence ID" value="MDH6215828.1"/>
    <property type="molecule type" value="Genomic_DNA"/>
</dbReference>
<evidence type="ECO:0008006" key="5">
    <source>
        <dbReference type="Google" id="ProtNLM"/>
    </source>
</evidence>
<keyword evidence="2" id="KW-0732">Signal</keyword>
<accession>A0ABT6LHQ4</accession>
<dbReference type="NCBIfam" id="NF041022">
    <property type="entry name" value="rodlin_AB"/>
    <property type="match status" value="1"/>
</dbReference>
<feature type="signal peptide" evidence="2">
    <location>
        <begin position="1"/>
        <end position="28"/>
    </location>
</feature>
<reference evidence="3 4" key="1">
    <citation type="submission" date="2023-04" db="EMBL/GenBank/DDBJ databases">
        <title>Forest soil microbial communities from Buena Vista Peninsula, Colon Province, Panama.</title>
        <authorList>
            <person name="Bouskill N."/>
        </authorList>
    </citation>
    <scope>NUCLEOTIDE SEQUENCE [LARGE SCALE GENOMIC DNA]</scope>
    <source>
        <strain evidence="3 4">GGS1</strain>
    </source>
</reference>
<dbReference type="Proteomes" id="UP001160499">
    <property type="component" value="Unassembled WGS sequence"/>
</dbReference>
<proteinExistence type="predicted"/>
<sequence>MFKKAMAAAAVAASVAGVSAATAPQALAIGNDDGVTTTNGNGAEQVYGNGDTRGDMSPQASLAQGTLNKLCVGLPAKVNAASIVGVLVPVTVLQDVPVLSAPQNQQCAENSTQAKGDEPASHILDNIPVLSGNGSAGS</sequence>
<feature type="region of interest" description="Disordered" evidence="1">
    <location>
        <begin position="38"/>
        <end position="58"/>
    </location>
</feature>
<dbReference type="RefSeq" id="WP_280876789.1">
    <property type="nucleotide sequence ID" value="NZ_JARXVH010000004.1"/>
</dbReference>
<dbReference type="Pfam" id="PF25848">
    <property type="entry name" value="Rodlin"/>
    <property type="match status" value="1"/>
</dbReference>
<name>A0ABT6LHQ4_9ACTN</name>